<reference evidence="1 2" key="1">
    <citation type="submission" date="2024-11" db="EMBL/GenBank/DDBJ databases">
        <authorList>
            <person name="Lucas J.A."/>
        </authorList>
    </citation>
    <scope>NUCLEOTIDE SEQUENCE [LARGE SCALE GENOMIC DNA]</scope>
    <source>
        <strain evidence="1 2">Z 5.4</strain>
    </source>
</reference>
<dbReference type="InterPro" id="IPR012334">
    <property type="entry name" value="Pectin_lyas_fold"/>
</dbReference>
<dbReference type="RefSeq" id="WP_406582034.1">
    <property type="nucleotide sequence ID" value="NZ_JBJHQH010000015.1"/>
</dbReference>
<keyword evidence="2" id="KW-1185">Reference proteome</keyword>
<protein>
    <recommendedName>
        <fullName evidence="3">Right-handed parallel beta-helix repeat-containing protein</fullName>
    </recommendedName>
</protein>
<gene>
    <name evidence="1" type="ORF">ACJEBI_18825</name>
</gene>
<dbReference type="Proteomes" id="UP001623041">
    <property type="component" value="Unassembled WGS sequence"/>
</dbReference>
<dbReference type="SMART" id="SM00710">
    <property type="entry name" value="PbH1"/>
    <property type="match status" value="3"/>
</dbReference>
<name>A0ABW8RJ58_9BACI</name>
<dbReference type="Gene3D" id="2.160.20.10">
    <property type="entry name" value="Single-stranded right-handed beta-helix, Pectin lyase-like"/>
    <property type="match status" value="1"/>
</dbReference>
<organism evidence="1 2">
    <name type="scientific">Bacillus salipaludis</name>
    <dbReference type="NCBI Taxonomy" id="2547811"/>
    <lineage>
        <taxon>Bacteria</taxon>
        <taxon>Bacillati</taxon>
        <taxon>Bacillota</taxon>
        <taxon>Bacilli</taxon>
        <taxon>Bacillales</taxon>
        <taxon>Bacillaceae</taxon>
        <taxon>Bacillus</taxon>
    </lineage>
</organism>
<dbReference type="SUPFAM" id="SSF51126">
    <property type="entry name" value="Pectin lyase-like"/>
    <property type="match status" value="1"/>
</dbReference>
<accession>A0ABW8RJ58</accession>
<dbReference type="EMBL" id="JBJHQH010000015">
    <property type="protein sequence ID" value="MFK9093523.1"/>
    <property type="molecule type" value="Genomic_DNA"/>
</dbReference>
<evidence type="ECO:0000313" key="2">
    <source>
        <dbReference type="Proteomes" id="UP001623041"/>
    </source>
</evidence>
<proteinExistence type="predicted"/>
<evidence type="ECO:0000313" key="1">
    <source>
        <dbReference type="EMBL" id="MFK9093523.1"/>
    </source>
</evidence>
<dbReference type="InterPro" id="IPR006626">
    <property type="entry name" value="PbH1"/>
</dbReference>
<sequence length="466" mass="52010">MKKGNRKKKMLTLTIIISLITLLWILHRFLSLPHSDSSNKSTQQFPQNHSDELLSNVTPEQYGADGFDHNLDTNGLQEAINNSSKVILKNGATYIIDKPLTSNHSITITSEDEGKSPAVILQKNKTSAFIFENKPVNTTNVVERISKNDRYVVVESTTGMKKGDLIHLKSDKLWYWDNRSYLKKGGLYKITMIKDHQVYLDRELSESYTIGRDEKVTAKAYANHEINLKGISFTHPKPYDTKMVILQFSSNANISDVTVNNSKITGIFLNKTFHSTIHDVYMNLSVTKNTGLGYGIQDYGGSGTIIQNSIFKNVRRGVDFSGDTPSRYGIVTDSKAYGAKMGGLAPGNSGFGTHSTAETILFENNAVENFDQAFLVRGNDITIKNNLHSGKSNYFLSLGYGNHVTLKNNAYKSTNNESLRSFVFIKDTYFGSLVAQGNTDNDNPTFIDGNLKHLEKLTLQKKLSIN</sequence>
<evidence type="ECO:0008006" key="3">
    <source>
        <dbReference type="Google" id="ProtNLM"/>
    </source>
</evidence>
<dbReference type="InterPro" id="IPR011050">
    <property type="entry name" value="Pectin_lyase_fold/virulence"/>
</dbReference>
<comment type="caution">
    <text evidence="1">The sequence shown here is derived from an EMBL/GenBank/DDBJ whole genome shotgun (WGS) entry which is preliminary data.</text>
</comment>